<dbReference type="GO" id="GO:0000381">
    <property type="term" value="P:regulation of alternative mRNA splicing, via spliceosome"/>
    <property type="evidence" value="ECO:0007669"/>
    <property type="project" value="InterPro"/>
</dbReference>
<evidence type="ECO:0000256" key="1">
    <source>
        <dbReference type="ARBA" id="ARBA00010126"/>
    </source>
</evidence>
<evidence type="ECO:0000259" key="4">
    <source>
        <dbReference type="Pfam" id="PF09745"/>
    </source>
</evidence>
<feature type="domain" description="Nuclear speckle splicing regulatory protein 1 N-terminal" evidence="4">
    <location>
        <begin position="53"/>
        <end position="134"/>
    </location>
</feature>
<dbReference type="OrthoDB" id="498844at2759"/>
<keyword evidence="2" id="KW-0175">Coiled coil</keyword>
<dbReference type="AlphaFoldDB" id="A0A2V3JAU7"/>
<dbReference type="STRING" id="448386.A0A2V3JAU7"/>
<accession>A0A2V3JAU7</accession>
<sequence>MFDSDSSSSSSTENAKKPFNAVKEAANATQRRKLPVNPDLEKEIEHIFSQPVAKRDTTKRERKSRYIGKLVESAERRKAEAQRVIEQRIVKEREREDALFQGKERFVTPAYKRKLEENERLRQVEIQEEEEQPSGRNVSEFYHKLLQSSVLKSKDDDTGDNKGIPKDNEQTAEGTADEQDAQGPSGPILEYKQAQPTSTEEPYRLNKQHSKHNRGQINQEINHKGDEPPSTSGNRSSYTDMLTKPRIPKKRGLRRNTPESIAAYRQRYFERRAKRLASEKT</sequence>
<feature type="compositionally biased region" description="Low complexity" evidence="3">
    <location>
        <begin position="1"/>
        <end position="11"/>
    </location>
</feature>
<reference evidence="5 6" key="1">
    <citation type="journal article" date="2018" name="Mol. Biol. Evol.">
        <title>Analysis of the draft genome of the red seaweed Gracilariopsis chorda provides insights into genome size evolution in Rhodophyta.</title>
        <authorList>
            <person name="Lee J."/>
            <person name="Yang E.C."/>
            <person name="Graf L."/>
            <person name="Yang J.H."/>
            <person name="Qiu H."/>
            <person name="Zel Zion U."/>
            <person name="Chan C.X."/>
            <person name="Stephens T.G."/>
            <person name="Weber A.P.M."/>
            <person name="Boo G.H."/>
            <person name="Boo S.M."/>
            <person name="Kim K.M."/>
            <person name="Shin Y."/>
            <person name="Jung M."/>
            <person name="Lee S.J."/>
            <person name="Yim H.S."/>
            <person name="Lee J.H."/>
            <person name="Bhattacharya D."/>
            <person name="Yoon H.S."/>
        </authorList>
    </citation>
    <scope>NUCLEOTIDE SEQUENCE [LARGE SCALE GENOMIC DNA]</scope>
    <source>
        <strain evidence="5 6">SKKU-2015</strain>
        <tissue evidence="5">Whole body</tissue>
    </source>
</reference>
<evidence type="ECO:0000313" key="5">
    <source>
        <dbReference type="EMBL" id="PXF49740.1"/>
    </source>
</evidence>
<feature type="region of interest" description="Disordered" evidence="3">
    <location>
        <begin position="149"/>
        <end position="261"/>
    </location>
</feature>
<name>A0A2V3JAU7_9FLOR</name>
<gene>
    <name evidence="5" type="ORF">BWQ96_00392</name>
</gene>
<dbReference type="InterPro" id="IPR018612">
    <property type="entry name" value="NSRP1_N"/>
</dbReference>
<dbReference type="PANTHER" id="PTHR30060">
    <property type="entry name" value="INNER MEMBRANE PROTEIN"/>
    <property type="match status" value="1"/>
</dbReference>
<comment type="caution">
    <text evidence="5">The sequence shown here is derived from an EMBL/GenBank/DDBJ whole genome shotgun (WGS) entry which is preliminary data.</text>
</comment>
<dbReference type="PANTHER" id="PTHR30060:SF0">
    <property type="entry name" value="COILED-COIL PROTEIN (DUF2040)-RELATED"/>
    <property type="match status" value="1"/>
</dbReference>
<organism evidence="5 6">
    <name type="scientific">Gracilariopsis chorda</name>
    <dbReference type="NCBI Taxonomy" id="448386"/>
    <lineage>
        <taxon>Eukaryota</taxon>
        <taxon>Rhodophyta</taxon>
        <taxon>Florideophyceae</taxon>
        <taxon>Rhodymeniophycidae</taxon>
        <taxon>Gracilariales</taxon>
        <taxon>Gracilariaceae</taxon>
        <taxon>Gracilariopsis</taxon>
    </lineage>
</organism>
<dbReference type="EMBL" id="NBIV01000002">
    <property type="protein sequence ID" value="PXF49740.1"/>
    <property type="molecule type" value="Genomic_DNA"/>
</dbReference>
<comment type="similarity">
    <text evidence="1">Belongs to the NSRP1 family.</text>
</comment>
<feature type="region of interest" description="Disordered" evidence="3">
    <location>
        <begin position="1"/>
        <end position="38"/>
    </location>
</feature>
<evidence type="ECO:0000256" key="3">
    <source>
        <dbReference type="SAM" id="MobiDB-lite"/>
    </source>
</evidence>
<feature type="compositionally biased region" description="Basic and acidic residues" evidence="3">
    <location>
        <begin position="152"/>
        <end position="169"/>
    </location>
</feature>
<proteinExistence type="inferred from homology"/>
<dbReference type="Proteomes" id="UP000247409">
    <property type="component" value="Unassembled WGS sequence"/>
</dbReference>
<feature type="compositionally biased region" description="Polar residues" evidence="3">
    <location>
        <begin position="229"/>
        <end position="240"/>
    </location>
</feature>
<evidence type="ECO:0000256" key="2">
    <source>
        <dbReference type="ARBA" id="ARBA00023054"/>
    </source>
</evidence>
<keyword evidence="6" id="KW-1185">Reference proteome</keyword>
<evidence type="ECO:0000313" key="6">
    <source>
        <dbReference type="Proteomes" id="UP000247409"/>
    </source>
</evidence>
<dbReference type="Pfam" id="PF09745">
    <property type="entry name" value="NSRP1_N"/>
    <property type="match status" value="1"/>
</dbReference>
<protein>
    <submittedName>
        <fullName evidence="5">Nuclear speckle splicing regulatory protein 1</fullName>
    </submittedName>
</protein>